<keyword evidence="1" id="KW-0812">Transmembrane</keyword>
<accession>A0A1I7XBE1</accession>
<keyword evidence="1" id="KW-1133">Transmembrane helix</keyword>
<keyword evidence="2" id="KW-1185">Reference proteome</keyword>
<dbReference type="WBParaSite" id="Hba_14837">
    <property type="protein sequence ID" value="Hba_14837"/>
    <property type="gene ID" value="Hba_14837"/>
</dbReference>
<proteinExistence type="predicted"/>
<organism evidence="2 3">
    <name type="scientific">Heterorhabditis bacteriophora</name>
    <name type="common">Entomopathogenic nematode worm</name>
    <dbReference type="NCBI Taxonomy" id="37862"/>
    <lineage>
        <taxon>Eukaryota</taxon>
        <taxon>Metazoa</taxon>
        <taxon>Ecdysozoa</taxon>
        <taxon>Nematoda</taxon>
        <taxon>Chromadorea</taxon>
        <taxon>Rhabditida</taxon>
        <taxon>Rhabditina</taxon>
        <taxon>Rhabditomorpha</taxon>
        <taxon>Strongyloidea</taxon>
        <taxon>Heterorhabditidae</taxon>
        <taxon>Heterorhabditis</taxon>
    </lineage>
</organism>
<dbReference type="AlphaFoldDB" id="A0A1I7XBE1"/>
<evidence type="ECO:0000313" key="2">
    <source>
        <dbReference type="Proteomes" id="UP000095283"/>
    </source>
</evidence>
<name>A0A1I7XBE1_HETBA</name>
<sequence length="79" mass="9546">MPTLSSVISCRVDFYASPLRGPRFPLRIAFYFHFLHYGFLLIIQLLLKKINKKIREEKVKINFMNKYIFAFTKLRENLF</sequence>
<feature type="transmembrane region" description="Helical" evidence="1">
    <location>
        <begin position="28"/>
        <end position="47"/>
    </location>
</feature>
<evidence type="ECO:0000256" key="1">
    <source>
        <dbReference type="SAM" id="Phobius"/>
    </source>
</evidence>
<keyword evidence="1" id="KW-0472">Membrane</keyword>
<dbReference type="Proteomes" id="UP000095283">
    <property type="component" value="Unplaced"/>
</dbReference>
<reference evidence="3" key="1">
    <citation type="submission" date="2016-11" db="UniProtKB">
        <authorList>
            <consortium name="WormBaseParasite"/>
        </authorList>
    </citation>
    <scope>IDENTIFICATION</scope>
</reference>
<protein>
    <submittedName>
        <fullName evidence="3">Uncharacterized protein</fullName>
    </submittedName>
</protein>
<evidence type="ECO:0000313" key="3">
    <source>
        <dbReference type="WBParaSite" id="Hba_14837"/>
    </source>
</evidence>